<sequence>MTHEMLEDSAAGQKDTVRETQQRLLHQLDDLQQEFKEQARDHTHSLADQVRQHQEALSLFRETLEQWLADQRVLLLRILEDHTLTFQQTLETAGQQFASQSQRLNDQDLRSIQLQETVANDQEANRQLQQDMLSRIEAQGKRTTSIMARQAQLTLRVEQLEELTQSLSTQLVWQGELVQQQYQALTDSLAVWGEQIEAWRQETDARLEQMLHHVQPSSRAHEELPQHPDQDSAETPPASEPQSFQAQSVS</sequence>
<organism evidence="3 4">
    <name type="scientific">Ktedonospora formicarum</name>
    <dbReference type="NCBI Taxonomy" id="2778364"/>
    <lineage>
        <taxon>Bacteria</taxon>
        <taxon>Bacillati</taxon>
        <taxon>Chloroflexota</taxon>
        <taxon>Ktedonobacteria</taxon>
        <taxon>Ktedonobacterales</taxon>
        <taxon>Ktedonobacteraceae</taxon>
        <taxon>Ktedonospora</taxon>
    </lineage>
</organism>
<evidence type="ECO:0000256" key="1">
    <source>
        <dbReference type="SAM" id="Coils"/>
    </source>
</evidence>
<accession>A0A8J3HX28</accession>
<reference evidence="3" key="1">
    <citation type="submission" date="2020-10" db="EMBL/GenBank/DDBJ databases">
        <title>Taxonomic study of unclassified bacteria belonging to the class Ktedonobacteria.</title>
        <authorList>
            <person name="Yabe S."/>
            <person name="Wang C.M."/>
            <person name="Zheng Y."/>
            <person name="Sakai Y."/>
            <person name="Cavaletti L."/>
            <person name="Monciardini P."/>
            <person name="Donadio S."/>
        </authorList>
    </citation>
    <scope>NUCLEOTIDE SEQUENCE</scope>
    <source>
        <strain evidence="3">SOSP1-1</strain>
    </source>
</reference>
<comment type="caution">
    <text evidence="3">The sequence shown here is derived from an EMBL/GenBank/DDBJ whole genome shotgun (WGS) entry which is preliminary data.</text>
</comment>
<evidence type="ECO:0000256" key="2">
    <source>
        <dbReference type="SAM" id="MobiDB-lite"/>
    </source>
</evidence>
<keyword evidence="1" id="KW-0175">Coiled coil</keyword>
<feature type="compositionally biased region" description="Polar residues" evidence="2">
    <location>
        <begin position="240"/>
        <end position="250"/>
    </location>
</feature>
<proteinExistence type="predicted"/>
<name>A0A8J3HX28_9CHLR</name>
<dbReference type="RefSeq" id="WP_220191996.1">
    <property type="nucleotide sequence ID" value="NZ_BNJF01000001.1"/>
</dbReference>
<feature type="coiled-coil region" evidence="1">
    <location>
        <begin position="14"/>
        <end position="41"/>
    </location>
</feature>
<dbReference type="EMBL" id="BNJF01000001">
    <property type="protein sequence ID" value="GHO42458.1"/>
    <property type="molecule type" value="Genomic_DNA"/>
</dbReference>
<evidence type="ECO:0000313" key="3">
    <source>
        <dbReference type="EMBL" id="GHO42458.1"/>
    </source>
</evidence>
<feature type="compositionally biased region" description="Basic and acidic residues" evidence="2">
    <location>
        <begin position="219"/>
        <end position="230"/>
    </location>
</feature>
<dbReference type="Proteomes" id="UP000612362">
    <property type="component" value="Unassembled WGS sequence"/>
</dbReference>
<keyword evidence="4" id="KW-1185">Reference proteome</keyword>
<gene>
    <name evidence="3" type="ORF">KSX_06210</name>
</gene>
<feature type="region of interest" description="Disordered" evidence="2">
    <location>
        <begin position="211"/>
        <end position="250"/>
    </location>
</feature>
<feature type="coiled-coil region" evidence="1">
    <location>
        <begin position="111"/>
        <end position="139"/>
    </location>
</feature>
<evidence type="ECO:0000313" key="4">
    <source>
        <dbReference type="Proteomes" id="UP000612362"/>
    </source>
</evidence>
<dbReference type="AlphaFoldDB" id="A0A8J3HX28"/>
<protein>
    <submittedName>
        <fullName evidence="3">Uncharacterized protein</fullName>
    </submittedName>
</protein>